<protein>
    <submittedName>
        <fullName evidence="2">Uncharacterized protein</fullName>
    </submittedName>
</protein>
<evidence type="ECO:0000256" key="1">
    <source>
        <dbReference type="SAM" id="MobiDB-lite"/>
    </source>
</evidence>
<gene>
    <name evidence="2" type="ORF">OBRU01_20130</name>
</gene>
<organism evidence="2 3">
    <name type="scientific">Operophtera brumata</name>
    <name type="common">Winter moth</name>
    <name type="synonym">Phalaena brumata</name>
    <dbReference type="NCBI Taxonomy" id="104452"/>
    <lineage>
        <taxon>Eukaryota</taxon>
        <taxon>Metazoa</taxon>
        <taxon>Ecdysozoa</taxon>
        <taxon>Arthropoda</taxon>
        <taxon>Hexapoda</taxon>
        <taxon>Insecta</taxon>
        <taxon>Pterygota</taxon>
        <taxon>Neoptera</taxon>
        <taxon>Endopterygota</taxon>
        <taxon>Lepidoptera</taxon>
        <taxon>Glossata</taxon>
        <taxon>Ditrysia</taxon>
        <taxon>Geometroidea</taxon>
        <taxon>Geometridae</taxon>
        <taxon>Larentiinae</taxon>
        <taxon>Operophtera</taxon>
    </lineage>
</organism>
<accession>A0A0L7KW15</accession>
<name>A0A0L7KW15_OPEBR</name>
<reference evidence="2 3" key="1">
    <citation type="journal article" date="2015" name="Genome Biol. Evol.">
        <title>The genome of winter moth (Operophtera brumata) provides a genomic perspective on sexual dimorphism and phenology.</title>
        <authorList>
            <person name="Derks M.F."/>
            <person name="Smit S."/>
            <person name="Salis L."/>
            <person name="Schijlen E."/>
            <person name="Bossers A."/>
            <person name="Mateman C."/>
            <person name="Pijl A.S."/>
            <person name="de Ridder D."/>
            <person name="Groenen M.A."/>
            <person name="Visser M.E."/>
            <person name="Megens H.J."/>
        </authorList>
    </citation>
    <scope>NUCLEOTIDE SEQUENCE [LARGE SCALE GENOMIC DNA]</scope>
    <source>
        <strain evidence="2">WM2013NL</strain>
        <tissue evidence="2">Head and thorax</tissue>
    </source>
</reference>
<feature type="region of interest" description="Disordered" evidence="1">
    <location>
        <begin position="19"/>
        <end position="40"/>
    </location>
</feature>
<dbReference type="AlphaFoldDB" id="A0A0L7KW15"/>
<sequence length="74" mass="8760">MSMFFFRLHNLRRAEDTRIRHNGNKNNRRNMSSDTLTAPSRLLERPLSKPIDSMDEYELQIPRTEIAKISLELS</sequence>
<evidence type="ECO:0000313" key="3">
    <source>
        <dbReference type="Proteomes" id="UP000037510"/>
    </source>
</evidence>
<keyword evidence="3" id="KW-1185">Reference proteome</keyword>
<proteinExistence type="predicted"/>
<feature type="compositionally biased region" description="Polar residues" evidence="1">
    <location>
        <begin position="29"/>
        <end position="38"/>
    </location>
</feature>
<dbReference type="Proteomes" id="UP000037510">
    <property type="component" value="Unassembled WGS sequence"/>
</dbReference>
<dbReference type="EMBL" id="JTDY01005239">
    <property type="protein sequence ID" value="KOB67214.1"/>
    <property type="molecule type" value="Genomic_DNA"/>
</dbReference>
<evidence type="ECO:0000313" key="2">
    <source>
        <dbReference type="EMBL" id="KOB67214.1"/>
    </source>
</evidence>
<comment type="caution">
    <text evidence="2">The sequence shown here is derived from an EMBL/GenBank/DDBJ whole genome shotgun (WGS) entry which is preliminary data.</text>
</comment>
<dbReference type="STRING" id="104452.A0A0L7KW15"/>